<dbReference type="GO" id="GO:0016787">
    <property type="term" value="F:hydrolase activity"/>
    <property type="evidence" value="ECO:0007669"/>
    <property type="project" value="UniProtKB-ARBA"/>
</dbReference>
<sequence>MLESLPAEPANARSLTELLPEVLASLGGAARWLKPARSAIVFVVDGLGAAQLSARSGHARTLSAAMGKKDTARTVFPSTTAAALTSLLTASPPGVHGLLGYTVRIPGTDVVANQLKGWETDGLDPHTWQRAIPLFAREASSGRPCFVVSRPEFERSGFTEATMRGATFVGASSLQDRVAAATQLAVDHRGAIIYLYAPELDSAGHKSGWESGEWEAALEDIDAAASQLIRTIPSDVGIVLTADHGMVDVPASKHVLLQEDDEVLTGLARIGGEPRMLHLYAEPGKQGELFDRWLKAEAHRSWVLSREQAVEAGLFGPVASEVLARIGDVIVAARADIAYYDDRLPNKGPQRMIGQHGSLTAAERVVPLIRAGAYA</sequence>
<comment type="caution">
    <text evidence="1">The sequence shown here is derived from an EMBL/GenBank/DDBJ whole genome shotgun (WGS) entry which is preliminary data.</text>
</comment>
<dbReference type="AlphaFoldDB" id="A0A7W3PLL3"/>
<dbReference type="InterPro" id="IPR017850">
    <property type="entry name" value="Alkaline_phosphatase_core_sf"/>
</dbReference>
<organism evidence="1 2">
    <name type="scientific">Microbacterium halimionae</name>
    <dbReference type="NCBI Taxonomy" id="1526413"/>
    <lineage>
        <taxon>Bacteria</taxon>
        <taxon>Bacillati</taxon>
        <taxon>Actinomycetota</taxon>
        <taxon>Actinomycetes</taxon>
        <taxon>Micrococcales</taxon>
        <taxon>Microbacteriaceae</taxon>
        <taxon>Microbacterium</taxon>
    </lineage>
</organism>
<dbReference type="Proteomes" id="UP000526083">
    <property type="component" value="Unassembled WGS sequence"/>
</dbReference>
<dbReference type="Gene3D" id="3.40.720.10">
    <property type="entry name" value="Alkaline Phosphatase, subunit A"/>
    <property type="match status" value="1"/>
</dbReference>
<dbReference type="PANTHER" id="PTHR10151">
    <property type="entry name" value="ECTONUCLEOTIDE PYROPHOSPHATASE/PHOSPHODIESTERASE"/>
    <property type="match status" value="1"/>
</dbReference>
<dbReference type="InterPro" id="IPR002591">
    <property type="entry name" value="Phosphodiest/P_Trfase"/>
</dbReference>
<reference evidence="1 2" key="1">
    <citation type="submission" date="2020-07" db="EMBL/GenBank/DDBJ databases">
        <title>Sequencing the genomes of 1000 actinobacteria strains.</title>
        <authorList>
            <person name="Klenk H.-P."/>
        </authorList>
    </citation>
    <scope>NUCLEOTIDE SEQUENCE [LARGE SCALE GENOMIC DNA]</scope>
    <source>
        <strain evidence="1 2">DSM 27576</strain>
    </source>
</reference>
<proteinExistence type="predicted"/>
<keyword evidence="2" id="KW-1185">Reference proteome</keyword>
<evidence type="ECO:0000313" key="1">
    <source>
        <dbReference type="EMBL" id="MBA8816072.1"/>
    </source>
</evidence>
<accession>A0A7W3PLL3</accession>
<protein>
    <submittedName>
        <fullName evidence="1">Putative AlkP superfamily pyrophosphatase or phosphodiesterase</fullName>
    </submittedName>
</protein>
<gene>
    <name evidence="1" type="ORF">FHX48_001145</name>
</gene>
<name>A0A7W3PLL3_9MICO</name>
<dbReference type="EMBL" id="JACGWY010000002">
    <property type="protein sequence ID" value="MBA8816072.1"/>
    <property type="molecule type" value="Genomic_DNA"/>
</dbReference>
<dbReference type="SUPFAM" id="SSF53649">
    <property type="entry name" value="Alkaline phosphatase-like"/>
    <property type="match status" value="1"/>
</dbReference>
<dbReference type="PANTHER" id="PTHR10151:SF120">
    <property type="entry name" value="BIS(5'-ADENOSYL)-TRIPHOSPHATASE"/>
    <property type="match status" value="1"/>
</dbReference>
<evidence type="ECO:0000313" key="2">
    <source>
        <dbReference type="Proteomes" id="UP000526083"/>
    </source>
</evidence>
<dbReference type="RefSeq" id="WP_167049612.1">
    <property type="nucleotide sequence ID" value="NZ_JAAOZB010000002.1"/>
</dbReference>
<dbReference type="Pfam" id="PF01663">
    <property type="entry name" value="Phosphodiest"/>
    <property type="match status" value="1"/>
</dbReference>